<name>A0ABV6DJF4_9BACL</name>
<feature type="transmembrane region" description="Helical" evidence="1">
    <location>
        <begin position="66"/>
        <end position="88"/>
    </location>
</feature>
<feature type="transmembrane region" description="Helical" evidence="1">
    <location>
        <begin position="134"/>
        <end position="155"/>
    </location>
</feature>
<reference evidence="2 3" key="1">
    <citation type="submission" date="2024-09" db="EMBL/GenBank/DDBJ databases">
        <authorList>
            <person name="Sun Q."/>
            <person name="Mori K."/>
        </authorList>
    </citation>
    <scope>NUCLEOTIDE SEQUENCE [LARGE SCALE GENOMIC DNA]</scope>
    <source>
        <strain evidence="2 3">CCM 7759</strain>
    </source>
</reference>
<dbReference type="Proteomes" id="UP001589776">
    <property type="component" value="Unassembled WGS sequence"/>
</dbReference>
<evidence type="ECO:0000256" key="1">
    <source>
        <dbReference type="SAM" id="Phobius"/>
    </source>
</evidence>
<organism evidence="2 3">
    <name type="scientific">Paenibacillus chartarius</name>
    <dbReference type="NCBI Taxonomy" id="747481"/>
    <lineage>
        <taxon>Bacteria</taxon>
        <taxon>Bacillati</taxon>
        <taxon>Bacillota</taxon>
        <taxon>Bacilli</taxon>
        <taxon>Bacillales</taxon>
        <taxon>Paenibacillaceae</taxon>
        <taxon>Paenibacillus</taxon>
    </lineage>
</organism>
<keyword evidence="1" id="KW-0472">Membrane</keyword>
<keyword evidence="1" id="KW-1133">Transmembrane helix</keyword>
<evidence type="ECO:0000313" key="2">
    <source>
        <dbReference type="EMBL" id="MFC0212781.1"/>
    </source>
</evidence>
<dbReference type="PANTHER" id="PTHR35337">
    <property type="entry name" value="SLR1478 PROTEIN"/>
    <property type="match status" value="1"/>
</dbReference>
<sequence length="205" mass="22499">MSKRFQLLFADMRHMGKYFIAAIAIFTAGVVLGVEGHDQYAPFLENQLTVLKQIGSVVQDKANPQLWLFGMIFLNNLLASLLTIVFGLIFAIRPIMLLLVNGMVIGYLGVEQAAEQSLGQFIVGILPHGIIEIPAIFVASAYGIRLGFVALKGVASVFAAPWRSRVKAEFSHVMKLLLPLSIVLALSLFAAALIESTVTYWLVRH</sequence>
<dbReference type="EMBL" id="JBHLWN010000038">
    <property type="protein sequence ID" value="MFC0212781.1"/>
    <property type="molecule type" value="Genomic_DNA"/>
</dbReference>
<keyword evidence="1" id="KW-0812">Transmembrane</keyword>
<comment type="caution">
    <text evidence="2">The sequence shown here is derived from an EMBL/GenBank/DDBJ whole genome shotgun (WGS) entry which is preliminary data.</text>
</comment>
<feature type="transmembrane region" description="Helical" evidence="1">
    <location>
        <begin position="176"/>
        <end position="203"/>
    </location>
</feature>
<feature type="transmembrane region" description="Helical" evidence="1">
    <location>
        <begin position="95"/>
        <end position="114"/>
    </location>
</feature>
<proteinExistence type="predicted"/>
<keyword evidence="3" id="KW-1185">Reference proteome</keyword>
<dbReference type="Pfam" id="PF01944">
    <property type="entry name" value="SpoIIM"/>
    <property type="match status" value="1"/>
</dbReference>
<dbReference type="PANTHER" id="PTHR35337:SF1">
    <property type="entry name" value="SLR1478 PROTEIN"/>
    <property type="match status" value="1"/>
</dbReference>
<gene>
    <name evidence="2" type="ORF">ACFFK0_09945</name>
</gene>
<accession>A0ABV6DJF4</accession>
<protein>
    <submittedName>
        <fullName evidence="2">Stage II sporulation protein M</fullName>
    </submittedName>
</protein>
<dbReference type="RefSeq" id="WP_377470004.1">
    <property type="nucleotide sequence ID" value="NZ_JBHLWN010000038.1"/>
</dbReference>
<evidence type="ECO:0000313" key="3">
    <source>
        <dbReference type="Proteomes" id="UP001589776"/>
    </source>
</evidence>
<dbReference type="InterPro" id="IPR002798">
    <property type="entry name" value="SpoIIM-like"/>
</dbReference>